<dbReference type="RefSeq" id="WP_059880031.1">
    <property type="nucleotide sequence ID" value="NZ_CABVPM010000074.1"/>
</dbReference>
<evidence type="ECO:0000313" key="3">
    <source>
        <dbReference type="EMBL" id="KAB0632920.1"/>
    </source>
</evidence>
<dbReference type="Gene3D" id="3.40.50.720">
    <property type="entry name" value="NAD(P)-binding Rossmann-like Domain"/>
    <property type="match status" value="1"/>
</dbReference>
<proteinExistence type="inferred from homology"/>
<dbReference type="Proteomes" id="UP000473470">
    <property type="component" value="Unassembled WGS sequence"/>
</dbReference>
<dbReference type="FunFam" id="3.40.50.720:FF:000084">
    <property type="entry name" value="Short-chain dehydrogenase reductase"/>
    <property type="match status" value="1"/>
</dbReference>
<accession>A0A6L3MQE7</accession>
<dbReference type="InterPro" id="IPR036291">
    <property type="entry name" value="NAD(P)-bd_dom_sf"/>
</dbReference>
<dbReference type="Pfam" id="PF13561">
    <property type="entry name" value="adh_short_C2"/>
    <property type="match status" value="1"/>
</dbReference>
<reference evidence="3 4" key="1">
    <citation type="submission" date="2019-09" db="EMBL/GenBank/DDBJ databases">
        <title>Draft genome sequences of 48 bacterial type strains from the CCUG.</title>
        <authorList>
            <person name="Tunovic T."/>
            <person name="Pineiro-Iglesias B."/>
            <person name="Unosson C."/>
            <person name="Inganas E."/>
            <person name="Ohlen M."/>
            <person name="Cardew S."/>
            <person name="Jensie-Markopoulos S."/>
            <person name="Salva-Serra F."/>
            <person name="Jaen-Luchoro D."/>
            <person name="Karlsson R."/>
            <person name="Svensson-Stadler L."/>
            <person name="Chun J."/>
            <person name="Moore E."/>
        </authorList>
    </citation>
    <scope>NUCLEOTIDE SEQUENCE [LARGE SCALE GENOMIC DNA]</scope>
    <source>
        <strain evidence="3 4">CCUG 65686</strain>
    </source>
</reference>
<comment type="similarity">
    <text evidence="1">Belongs to the short-chain dehydrogenases/reductases (SDR) family.</text>
</comment>
<dbReference type="NCBIfam" id="NF009386">
    <property type="entry name" value="PRK12745.1"/>
    <property type="match status" value="1"/>
</dbReference>
<dbReference type="GO" id="GO:0016616">
    <property type="term" value="F:oxidoreductase activity, acting on the CH-OH group of donors, NAD or NADP as acceptor"/>
    <property type="evidence" value="ECO:0007669"/>
    <property type="project" value="TreeGrafter"/>
</dbReference>
<evidence type="ECO:0000256" key="2">
    <source>
        <dbReference type="ARBA" id="ARBA00023002"/>
    </source>
</evidence>
<name>A0A6L3MQE7_9BURK</name>
<evidence type="ECO:0000256" key="1">
    <source>
        <dbReference type="ARBA" id="ARBA00006484"/>
    </source>
</evidence>
<dbReference type="PANTHER" id="PTHR42760:SF133">
    <property type="entry name" value="3-OXOACYL-[ACYL-CARRIER-PROTEIN] REDUCTASE"/>
    <property type="match status" value="1"/>
</dbReference>
<dbReference type="AlphaFoldDB" id="A0A6L3MQE7"/>
<keyword evidence="2" id="KW-0560">Oxidoreductase</keyword>
<dbReference type="SUPFAM" id="SSF51735">
    <property type="entry name" value="NAD(P)-binding Rossmann-fold domains"/>
    <property type="match status" value="1"/>
</dbReference>
<dbReference type="InterPro" id="IPR002347">
    <property type="entry name" value="SDR_fam"/>
</dbReference>
<organism evidence="3 4">
    <name type="scientific">Burkholderia stagnalis</name>
    <dbReference type="NCBI Taxonomy" id="1503054"/>
    <lineage>
        <taxon>Bacteria</taxon>
        <taxon>Pseudomonadati</taxon>
        <taxon>Pseudomonadota</taxon>
        <taxon>Betaproteobacteria</taxon>
        <taxon>Burkholderiales</taxon>
        <taxon>Burkholderiaceae</taxon>
        <taxon>Burkholderia</taxon>
        <taxon>Burkholderia cepacia complex</taxon>
    </lineage>
</organism>
<dbReference type="EMBL" id="VZOK01000077">
    <property type="protein sequence ID" value="KAB0632920.1"/>
    <property type="molecule type" value="Genomic_DNA"/>
</dbReference>
<gene>
    <name evidence="3" type="ORF">F7R25_31680</name>
</gene>
<dbReference type="PRINTS" id="PR00081">
    <property type="entry name" value="GDHRDH"/>
</dbReference>
<dbReference type="PANTHER" id="PTHR42760">
    <property type="entry name" value="SHORT-CHAIN DEHYDROGENASES/REDUCTASES FAMILY MEMBER"/>
    <property type="match status" value="1"/>
</dbReference>
<sequence length="256" mass="27184">MKQRKVALVTGARRGIGRAIALELAEAGFDVAITDVEPSQELEATRFDIERVGVRSAALTSNLADIAQHDALLQAVEDSLGAVTCLVNNAGVSVMSRGDLLDVTPESYDRCLNVNTRGTFFLMQAFGRRVAQAQQGGVHRSIITITSSNAVAASPQRSEYCVSKAGLSMATTLFSLRLAELGIGVFEVQPGLIETEMTAPSKARYDALMENGLTAIKRWGTPQEVAVAVRTLATGGLPFSVGQAIRVDGGLLVSKY</sequence>
<evidence type="ECO:0000313" key="4">
    <source>
        <dbReference type="Proteomes" id="UP000473470"/>
    </source>
</evidence>
<protein>
    <submittedName>
        <fullName evidence="3">3-ketoacyl-ACP reductase</fullName>
    </submittedName>
</protein>
<comment type="caution">
    <text evidence="3">The sequence shown here is derived from an EMBL/GenBank/DDBJ whole genome shotgun (WGS) entry which is preliminary data.</text>
</comment>